<dbReference type="InterPro" id="IPR052038">
    <property type="entry name" value="Type-VII_TA_antitoxin"/>
</dbReference>
<evidence type="ECO:0000256" key="7">
    <source>
        <dbReference type="ARBA" id="ARBA00022840"/>
    </source>
</evidence>
<name>A0A7C3EB99_9SPIR</name>
<proteinExistence type="inferred from homology"/>
<keyword evidence="2" id="KW-1277">Toxin-antitoxin system</keyword>
<reference evidence="11" key="1">
    <citation type="journal article" date="2020" name="mSystems">
        <title>Genome- and Community-Level Interaction Insights into Carbon Utilization and Element Cycling Functions of Hydrothermarchaeota in Hydrothermal Sediment.</title>
        <authorList>
            <person name="Zhou Z."/>
            <person name="Liu Y."/>
            <person name="Xu W."/>
            <person name="Pan J."/>
            <person name="Luo Z.H."/>
            <person name="Li M."/>
        </authorList>
    </citation>
    <scope>NUCLEOTIDE SEQUENCE [LARGE SCALE GENOMIC DNA]</scope>
    <source>
        <strain evidence="11">SpSt-503</strain>
    </source>
</reference>
<evidence type="ECO:0000256" key="6">
    <source>
        <dbReference type="ARBA" id="ARBA00022741"/>
    </source>
</evidence>
<keyword evidence="4" id="KW-0548">Nucleotidyltransferase</keyword>
<comment type="caution">
    <text evidence="11">The sequence shown here is derived from an EMBL/GenBank/DDBJ whole genome shotgun (WGS) entry which is preliminary data.</text>
</comment>
<protein>
    <recommendedName>
        <fullName evidence="10">Polymerase nucleotidyl transferase domain-containing protein</fullName>
    </recommendedName>
</protein>
<keyword evidence="7" id="KW-0067">ATP-binding</keyword>
<evidence type="ECO:0000256" key="3">
    <source>
        <dbReference type="ARBA" id="ARBA00022679"/>
    </source>
</evidence>
<dbReference type="SUPFAM" id="SSF81301">
    <property type="entry name" value="Nucleotidyltransferase"/>
    <property type="match status" value="1"/>
</dbReference>
<dbReference type="EMBL" id="DSVL01000083">
    <property type="protein sequence ID" value="HFH28410.1"/>
    <property type="molecule type" value="Genomic_DNA"/>
</dbReference>
<keyword evidence="8" id="KW-0460">Magnesium</keyword>
<keyword evidence="3" id="KW-0808">Transferase</keyword>
<evidence type="ECO:0000256" key="9">
    <source>
        <dbReference type="ARBA" id="ARBA00038276"/>
    </source>
</evidence>
<dbReference type="AlphaFoldDB" id="A0A7C3EB99"/>
<evidence type="ECO:0000256" key="5">
    <source>
        <dbReference type="ARBA" id="ARBA00022723"/>
    </source>
</evidence>
<evidence type="ECO:0000256" key="2">
    <source>
        <dbReference type="ARBA" id="ARBA00022649"/>
    </source>
</evidence>
<dbReference type="GO" id="GO:0016779">
    <property type="term" value="F:nucleotidyltransferase activity"/>
    <property type="evidence" value="ECO:0007669"/>
    <property type="project" value="UniProtKB-KW"/>
</dbReference>
<dbReference type="GO" id="GO:0046872">
    <property type="term" value="F:metal ion binding"/>
    <property type="evidence" value="ECO:0007669"/>
    <property type="project" value="UniProtKB-KW"/>
</dbReference>
<dbReference type="InterPro" id="IPR043519">
    <property type="entry name" value="NT_sf"/>
</dbReference>
<evidence type="ECO:0000259" key="10">
    <source>
        <dbReference type="Pfam" id="PF01909"/>
    </source>
</evidence>
<dbReference type="GO" id="GO:0005524">
    <property type="term" value="F:ATP binding"/>
    <property type="evidence" value="ECO:0007669"/>
    <property type="project" value="UniProtKB-KW"/>
</dbReference>
<comment type="similarity">
    <text evidence="9">Belongs to the MntA antitoxin family.</text>
</comment>
<sequence length="107" mass="12374">MNTFEKLRKNGITIAQEDIKAIAEKYKIKELSVFGSSVRADFTKDSDIDFLIEFEHPEQISLFDLLEIQEYFEKLTKRPVDIVESAGLKNPYRRNAILSSKEIIYAA</sequence>
<evidence type="ECO:0000256" key="8">
    <source>
        <dbReference type="ARBA" id="ARBA00022842"/>
    </source>
</evidence>
<gene>
    <name evidence="11" type="ORF">ENS59_02705</name>
</gene>
<accession>A0A7C3EB99</accession>
<organism evidence="11">
    <name type="scientific">Gracilinema caldarium</name>
    <dbReference type="NCBI Taxonomy" id="215591"/>
    <lineage>
        <taxon>Bacteria</taxon>
        <taxon>Pseudomonadati</taxon>
        <taxon>Spirochaetota</taxon>
        <taxon>Spirochaetia</taxon>
        <taxon>Spirochaetales</taxon>
        <taxon>Breznakiellaceae</taxon>
        <taxon>Gracilinema</taxon>
    </lineage>
</organism>
<dbReference type="Pfam" id="PF01909">
    <property type="entry name" value="NTP_transf_2"/>
    <property type="match status" value="1"/>
</dbReference>
<dbReference type="PANTHER" id="PTHR33571">
    <property type="entry name" value="SSL8005 PROTEIN"/>
    <property type="match status" value="1"/>
</dbReference>
<dbReference type="PANTHER" id="PTHR33571:SF14">
    <property type="entry name" value="PROTEIN ADENYLYLTRANSFERASE MJ0435-RELATED"/>
    <property type="match status" value="1"/>
</dbReference>
<dbReference type="Gene3D" id="3.30.460.10">
    <property type="entry name" value="Beta Polymerase, domain 2"/>
    <property type="match status" value="1"/>
</dbReference>
<dbReference type="CDD" id="cd05403">
    <property type="entry name" value="NT_KNTase_like"/>
    <property type="match status" value="1"/>
</dbReference>
<evidence type="ECO:0000256" key="4">
    <source>
        <dbReference type="ARBA" id="ARBA00022695"/>
    </source>
</evidence>
<evidence type="ECO:0000256" key="1">
    <source>
        <dbReference type="ARBA" id="ARBA00001946"/>
    </source>
</evidence>
<feature type="domain" description="Polymerase nucleotidyl transferase" evidence="10">
    <location>
        <begin position="20"/>
        <end position="103"/>
    </location>
</feature>
<keyword evidence="6" id="KW-0547">Nucleotide-binding</keyword>
<comment type="cofactor">
    <cofactor evidence="1">
        <name>Mg(2+)</name>
        <dbReference type="ChEBI" id="CHEBI:18420"/>
    </cofactor>
</comment>
<keyword evidence="5" id="KW-0479">Metal-binding</keyword>
<dbReference type="InterPro" id="IPR002934">
    <property type="entry name" value="Polymerase_NTP_transf_dom"/>
</dbReference>
<evidence type="ECO:0000313" key="11">
    <source>
        <dbReference type="EMBL" id="HFH28410.1"/>
    </source>
</evidence>